<comment type="caution">
    <text evidence="2">The sequence shown here is derived from an EMBL/GenBank/DDBJ whole genome shotgun (WGS) entry which is preliminary data.</text>
</comment>
<protein>
    <submittedName>
        <fullName evidence="2">Uncharacterized protein</fullName>
    </submittedName>
</protein>
<accession>A0ABN9BI40</accession>
<feature type="compositionally biased region" description="Low complexity" evidence="1">
    <location>
        <begin position="57"/>
        <end position="66"/>
    </location>
</feature>
<gene>
    <name evidence="2" type="ORF">SPARVUS_LOCUS2947685</name>
</gene>
<evidence type="ECO:0000256" key="1">
    <source>
        <dbReference type="SAM" id="MobiDB-lite"/>
    </source>
</evidence>
<evidence type="ECO:0000313" key="3">
    <source>
        <dbReference type="Proteomes" id="UP001162483"/>
    </source>
</evidence>
<feature type="non-terminal residue" evidence="2">
    <location>
        <position position="1"/>
    </location>
</feature>
<sequence length="174" mass="18446">LLFFLYSSESGPRCSSPVDTESSGSEGHTKQSQDKFFSAASPCVWNVCVARKAPVVGSDSSSSGGSDSEEEEKTNIVTETISTGAGHETIRLTMDTKNEKATFSSNPDGLVIDQLTIADVRCTKENHPCSSSQEDASQEQCSVAACIKNTQGSCREKSHEDVALNSETTLNGPA</sequence>
<proteinExistence type="predicted"/>
<keyword evidence="3" id="KW-1185">Reference proteome</keyword>
<organism evidence="2 3">
    <name type="scientific">Staurois parvus</name>
    <dbReference type="NCBI Taxonomy" id="386267"/>
    <lineage>
        <taxon>Eukaryota</taxon>
        <taxon>Metazoa</taxon>
        <taxon>Chordata</taxon>
        <taxon>Craniata</taxon>
        <taxon>Vertebrata</taxon>
        <taxon>Euteleostomi</taxon>
        <taxon>Amphibia</taxon>
        <taxon>Batrachia</taxon>
        <taxon>Anura</taxon>
        <taxon>Neobatrachia</taxon>
        <taxon>Ranoidea</taxon>
        <taxon>Ranidae</taxon>
        <taxon>Staurois</taxon>
    </lineage>
</organism>
<feature type="compositionally biased region" description="Polar residues" evidence="1">
    <location>
        <begin position="17"/>
        <end position="26"/>
    </location>
</feature>
<dbReference type="Proteomes" id="UP001162483">
    <property type="component" value="Unassembled WGS sequence"/>
</dbReference>
<evidence type="ECO:0000313" key="2">
    <source>
        <dbReference type="EMBL" id="CAI9547237.1"/>
    </source>
</evidence>
<feature type="region of interest" description="Disordered" evidence="1">
    <location>
        <begin position="55"/>
        <end position="86"/>
    </location>
</feature>
<reference evidence="2" key="1">
    <citation type="submission" date="2023-05" db="EMBL/GenBank/DDBJ databases">
        <authorList>
            <person name="Stuckert A."/>
        </authorList>
    </citation>
    <scope>NUCLEOTIDE SEQUENCE</scope>
</reference>
<dbReference type="EMBL" id="CATNWA010004181">
    <property type="protein sequence ID" value="CAI9547237.1"/>
    <property type="molecule type" value="Genomic_DNA"/>
</dbReference>
<name>A0ABN9BI40_9NEOB</name>
<feature type="region of interest" description="Disordered" evidence="1">
    <location>
        <begin position="7"/>
        <end position="33"/>
    </location>
</feature>